<evidence type="ECO:0000313" key="3">
    <source>
        <dbReference type="Proteomes" id="UP000321571"/>
    </source>
</evidence>
<gene>
    <name evidence="2" type="ORF">FHP06_06580</name>
</gene>
<dbReference type="Proteomes" id="UP000321571">
    <property type="component" value="Unassembled WGS sequence"/>
</dbReference>
<keyword evidence="3" id="KW-1185">Reference proteome</keyword>
<organism evidence="2 3">
    <name type="scientific">Aeromicrobium terrae</name>
    <dbReference type="NCBI Taxonomy" id="2498846"/>
    <lineage>
        <taxon>Bacteria</taxon>
        <taxon>Bacillati</taxon>
        <taxon>Actinomycetota</taxon>
        <taxon>Actinomycetes</taxon>
        <taxon>Propionibacteriales</taxon>
        <taxon>Nocardioidaceae</taxon>
        <taxon>Aeromicrobium</taxon>
    </lineage>
</organism>
<dbReference type="NCBIfam" id="TIGR01764">
    <property type="entry name" value="excise"/>
    <property type="match status" value="1"/>
</dbReference>
<accession>A0A5C8NNH2</accession>
<dbReference type="Pfam" id="PF12728">
    <property type="entry name" value="HTH_17"/>
    <property type="match status" value="1"/>
</dbReference>
<feature type="domain" description="Helix-turn-helix" evidence="1">
    <location>
        <begin position="5"/>
        <end position="46"/>
    </location>
</feature>
<dbReference type="GO" id="GO:0003677">
    <property type="term" value="F:DNA binding"/>
    <property type="evidence" value="ECO:0007669"/>
    <property type="project" value="InterPro"/>
</dbReference>
<dbReference type="EMBL" id="VDUX01000002">
    <property type="protein sequence ID" value="TXL62351.1"/>
    <property type="molecule type" value="Genomic_DNA"/>
</dbReference>
<evidence type="ECO:0000313" key="2">
    <source>
        <dbReference type="EMBL" id="TXL62351.1"/>
    </source>
</evidence>
<dbReference type="AlphaFoldDB" id="A0A5C8NNH2"/>
<dbReference type="InterPro" id="IPR041657">
    <property type="entry name" value="HTH_17"/>
</dbReference>
<sequence length="61" mass="6798">MEKLLLSPEEAAEVLGVARSTIYDLIRMRTLASLKIGRRRLVPAAACQELVDRMRLEADSA</sequence>
<comment type="caution">
    <text evidence="2">The sequence shown here is derived from an EMBL/GenBank/DDBJ whole genome shotgun (WGS) entry which is preliminary data.</text>
</comment>
<evidence type="ECO:0000259" key="1">
    <source>
        <dbReference type="Pfam" id="PF12728"/>
    </source>
</evidence>
<dbReference type="RefSeq" id="WP_147685094.1">
    <property type="nucleotide sequence ID" value="NZ_VDUX01000002.1"/>
</dbReference>
<protein>
    <submittedName>
        <fullName evidence="2">Helix-turn-helix domain-containing protein</fullName>
    </submittedName>
</protein>
<dbReference type="OrthoDB" id="3789542at2"/>
<proteinExistence type="predicted"/>
<dbReference type="InterPro" id="IPR010093">
    <property type="entry name" value="SinI_DNA-bd"/>
</dbReference>
<name>A0A5C8NNH2_9ACTN</name>
<reference evidence="2 3" key="1">
    <citation type="submission" date="2019-06" db="EMBL/GenBank/DDBJ databases">
        <title>Aeromicrobium sp. nov., isolated from a maize field.</title>
        <authorList>
            <person name="Lin S.-Y."/>
            <person name="Tsai C.-F."/>
            <person name="Young C.-C."/>
        </authorList>
    </citation>
    <scope>NUCLEOTIDE SEQUENCE [LARGE SCALE GENOMIC DNA]</scope>
    <source>
        <strain evidence="2 3">CC-CFT486</strain>
    </source>
</reference>